<dbReference type="EMBL" id="CAMXCT010005323">
    <property type="protein sequence ID" value="CAI4012021.1"/>
    <property type="molecule type" value="Genomic_DNA"/>
</dbReference>
<evidence type="ECO:0000256" key="6">
    <source>
        <dbReference type="ARBA" id="ARBA00022840"/>
    </source>
</evidence>
<feature type="region of interest" description="Disordered" evidence="7">
    <location>
        <begin position="1289"/>
        <end position="1324"/>
    </location>
</feature>
<dbReference type="Gene3D" id="3.40.50.150">
    <property type="entry name" value="Vaccinia Virus protein VP39"/>
    <property type="match status" value="1"/>
</dbReference>
<feature type="domain" description="Protein kinase" evidence="8">
    <location>
        <begin position="3126"/>
        <end position="3416"/>
    </location>
</feature>
<sequence length="3504" mass="392431">MGSPFLRRPGGLGERFSGAFRAIQMVGDLLEASLVGTDFTLLFIGLNQVGTFTVYDAIIQELGPCILSMDALSRVIPYEGPYADFSVKEVCAGIGGIGTGARALGAQVVAVLDCNELACSHLILNLDGNSSALCRDLCDDSAKGDLHIAGGRSASILTAGFPCQPHSTQGSRGGFRDPRHKVFIEVLRTAYLHMVDCLVLECTPQAQYDHGVRTGLDLLAEVMGWQIHETTLVLSHQWPCRRHRWWAILCPADWHTTTLTKWPEDRSHQQVGTVVTRWRCWPESHEYDLQLTETEYAAYNSPHFGDDQRLLTAADMAPTFLHSYGCALQACPCQCRDMAFSEETLRTRGLRGCYVISQFLSTPRFLHPMELAALLGFPATMSHLSSMRGMLCLLGAVASPLQSLWVFACLRSMMHGSNAADTQAFALQALQEYKIHLLQGYDHLWGSTSAVPRPLRLCTSDQVDIIIMVCGLVTVAEILSADAFAHAPGAQQSLCDGSRSLPPGQFLLQHGAHGPYHLCMIHPGQAVTPAQVVVGIEHASHLHVTFLPLGGFLFEALQSCGISAVQYLFDRLGHCYGLDYRVQGSLRLTTQPHPDDGTTMAYGLSWPAALGLNAEMVWFYMNSLLARHVGLTKSWLVLPPLCASSSRQFPFLHQHCSMEFFALPCPTLVLCICAVDQHWILLTGLWHGSGRIWTCFDGLQPLAGSAMVNWVRSFARSLAMTLQESFEGLRCASWICQFHSHTCGSVALGHLLCLLGWVGIWTPQLELAFHQSLLDQQAGGSFMAFGRSASELVEQLATLLLDKGVPDADVQQRAQDVLQTLGHAAVTEALGTSNPWATLKGLASRPSTRMRLVKEHELRAHINQQATKKHGAHIPRAKQKKQTSQSSSLPPVDPGTLQLVPNTFVDDDGDAIPQIPFHEVSKDAHGIAFCTHRQAQPFIDAQDNISSTTLGLLITTEVPLSIGQMTNLTSMRFPALCLATDEPLLIQGSLLTLSDGAIHRHEVDTPELSVYSTDIVKVQIHKDEINMDWQQVVRGPIRALLQLSPLFRLCSGKQCGADCPLYHPPLDEELPGLILDIWARNFCNLNGKTTKADLAAYFQVLLRIPSVALDHVLRINVPGVYVEPRASQERGPHPDYCVIWLPGLSLEQAMHKLRTCDHGLSLAKMNHRYGVRVRALHEQATHQALRPDEEYVAVQIKQVYTIFPLPHGLSRQQVSKLLTAWGWRAKPLQTTKGTNQGQGWSVGSDNPPPSKVMRGFDRDLLITLQKDTSSSSSTASVVASQRTKRFLKEGALQSTNEDPWHNGADPWANHRPTTAATPSTSAPARRLEQLQAAIREEVQQQVQQAPPGLSPSLTPPDSVIQQLQVNITELQAQGGQFQQWFHEAGQRMSANEQQLQHLHTVVEQQGQHVAKQIDMIQQEVDNKTQILQSSLQGSLAAMQRDFDVSLDTKLSNRFDRIESMLAKKRAFFPWLLWICLFMPWAWANGLQFSHVPDTWTFSSTAAMDFDTAGPGTRRSSSCNYWSQLGFSAGGFRFGEAEHPGPGGAPDGSTLGSPDSLDFQRLRVGTWSGVGAISDFPSQELSVPWPDGERDAGRVMLSRHFVGPTPFTVASIYGFPAGPTWPRNRSLTEQLLTTVTKEVVLGTSGCRIIQGDFNQPADGLDAFQIWRHYGWVEAQCLAKDLWGRHIEATCKNASTVDLMWLSPEAAMLCVQVGTMDVFADHLTVYADFQLPLRAMTITRWPLPSIIDWTQVDMDRWQHTCAADHGPRFAGGDPDVFLAQWAHHWESTLHGAIQDQPDGRLPSRCAGRAQRTKPCRSPLLPPTAKPSRQGEVYLHNNLVSMAVHKWFKQLRRLQSYKHAAIANKQTLDAECYRLHLWHAIKRASGFSSTFAQWWNNRHHKTPAAPSQLPLAPPSGLVADAIFLDFKLNFERFERWHCRQKGKLLQAKYDQTCKALFRDLRDPGRGQLDFLWDTTCFAVLDFSLESKQIHLDHPCTSGSSCRWFLNGTQLQVLDADGDLLTLESIPGTLEVGDELQQVRFFTSLGEIHQAMLELWRPRWQKASQIGTADWNRILGFIQAFMPTLQFPDPPLAISAWKTMLRRFPPRAARGVDGIAVADLAHLPDSITQNLLDFLGQIDGSACKWPSQLLFGKVLGLAKQEHSHLPAHYRPVVLMKSRMVSLDKKWARLKRSRAPLYQKILVLPASFWAAALHGAVICPLPDGHLHALRKAAHRALHLNQAGANALLRFSLQPNMMADPGFYYVVMVMSTFQRVCRRSASLLDLWRWWTQSFAGDLQQGPFSVLMQTLNSVGWAVLDPPLVQDHLGDVHDFMLLDGSLMRKMLQDAWLLRVSQQVRHRPTMQQLTGIDRYITVESNGGLTAHQTSLQSALQSGAFIDSWVHSKYDMTKQGHCQLCGCPNTHSHLLVCPKYSSLRAKFSLTSADLLSWPQCFSLHLLCPRSPFVDDLRAYFLQLPDTTALFESIPTGEEMEHLFTDGSCFADGRWEVHCASWAVFNANSQQAVATGWVPGLAQTIGRGELMALVAALRWALRHAVRTHIWMDAKFVHEGYEQRRHGFVGDLSDTHADLWLQVEQMIAEGVGTLASSSWIPSHLDPSRCENPFEDWVATNNGKVDLLAVRQNLARPVSFWNLVMRQNQWDQLWRERLHQLRQYYFGIFELTHGPNAMNEITVIESSDDDESESRLYSFADISAGRSTSPKHPAASRYQTGIGLFHGFKANSAGSRHGEELKPLRRRLTDEAVTVFGSEGKRAECDKLHEAKVLCALALPSMVDAWGWQCARLRQGRRSEPAELAPHRILLFSLVRQRARRHQFLEQLERFPALLSRVEWVRAVDGSALKLEEVPGEIVDSDGIKDALTQHPRVLGYVLTRGAIGLAWTWFKALDAILNDQEPQHIYLICEDDARFSPQFPEDFRDLCLAADAHDPDWEVLHVGYHVASTTVRGCGQPCCDVDPASCPLGRPGQLFGAYAVALRPRGARKLREKLFPVNLQVDTELSRLYQGLAKGSGNLQARVQHRLDRSDRLRVYAPRCAGEAQASTFPRWKGPLVLAPGSRAESTDIQVLSAENWTMQYAKKSAALGELIKGEVMPVNSLNLETCSTTVQGSTFEVPKRYRIDEPMSHGAYGIVVSAEDHELEDKVALKKIEGVFEHITIAKRTLRELRILRHLQHENLMQVKNIFMVGSRESFKELYVVSELMETDLASTLRSSQMLTDDHCQFFLYQILRGMKYVHSAQVIHRDLKPRNLLVNSNCDLKICDFGLARVRFSDKEWVCPMTEYVCTRWYRAPEVLCSWTDYSCAIDSWSIGCILAEMQTRKPLFPGRSTQNQLDMIIDLLGSPDSKELMKIPNEKCRKFIKSLPVYSSKSFPEVFHMMPEPAQDILRKLVRWDPESRLSVEEAIMHPYLDKLHCPEDEPTRDPLDTTDFEFERRKITLPALREEIFREALEHHPDIKEQYEQELKAGREKQHDITQYRLLVPGESQYSSDEESGEDV</sequence>
<dbReference type="SMART" id="SM00220">
    <property type="entry name" value="S_TKc"/>
    <property type="match status" value="1"/>
</dbReference>
<dbReference type="GO" id="GO:0005524">
    <property type="term" value="F:ATP binding"/>
    <property type="evidence" value="ECO:0007669"/>
    <property type="project" value="UniProtKB-KW"/>
</dbReference>
<dbReference type="Proteomes" id="UP001152797">
    <property type="component" value="Unassembled WGS sequence"/>
</dbReference>
<dbReference type="OrthoDB" id="409048at2759"/>
<feature type="region of interest" description="Disordered" evidence="7">
    <location>
        <begin position="1803"/>
        <end position="1825"/>
    </location>
</feature>
<feature type="compositionally biased region" description="Low complexity" evidence="7">
    <location>
        <begin position="1311"/>
        <end position="1324"/>
    </location>
</feature>
<dbReference type="Gene3D" id="1.10.510.10">
    <property type="entry name" value="Transferase(Phosphotransferase) domain 1"/>
    <property type="match status" value="1"/>
</dbReference>
<gene>
    <name evidence="10" type="ORF">C1SCF055_LOCUS37131</name>
</gene>
<dbReference type="SUPFAM" id="SSF53098">
    <property type="entry name" value="Ribonuclease H-like"/>
    <property type="match status" value="1"/>
</dbReference>
<dbReference type="InterPro" id="IPR011009">
    <property type="entry name" value="Kinase-like_dom_sf"/>
</dbReference>
<protein>
    <submittedName>
        <fullName evidence="12">Modification methylase Eco47II</fullName>
    </submittedName>
</protein>
<dbReference type="PROSITE" id="PS50011">
    <property type="entry name" value="PROTEIN_KINASE_DOM"/>
    <property type="match status" value="1"/>
</dbReference>
<dbReference type="EMBL" id="CAMXCT020005323">
    <property type="protein sequence ID" value="CAL1165396.1"/>
    <property type="molecule type" value="Genomic_DNA"/>
</dbReference>
<keyword evidence="4" id="KW-0547">Nucleotide-binding</keyword>
<keyword evidence="13" id="KW-1185">Reference proteome</keyword>
<dbReference type="SUPFAM" id="SSF53335">
    <property type="entry name" value="S-adenosyl-L-methionine-dependent methyltransferases"/>
    <property type="match status" value="1"/>
</dbReference>
<dbReference type="InterPro" id="IPR012337">
    <property type="entry name" value="RNaseH-like_sf"/>
</dbReference>
<evidence type="ECO:0000313" key="13">
    <source>
        <dbReference type="Proteomes" id="UP001152797"/>
    </source>
</evidence>
<accession>A0A9P1DKX0</accession>
<dbReference type="InterPro" id="IPR036397">
    <property type="entry name" value="RNaseH_sf"/>
</dbReference>
<feature type="region of interest" description="Disordered" evidence="7">
    <location>
        <begin position="1229"/>
        <end position="1251"/>
    </location>
</feature>
<feature type="region of interest" description="Disordered" evidence="7">
    <location>
        <begin position="3469"/>
        <end position="3504"/>
    </location>
</feature>
<feature type="compositionally biased region" description="Basic residues" evidence="7">
    <location>
        <begin position="867"/>
        <end position="881"/>
    </location>
</feature>
<evidence type="ECO:0000256" key="3">
    <source>
        <dbReference type="ARBA" id="ARBA00022679"/>
    </source>
</evidence>
<dbReference type="FunFam" id="1.10.510.10:FF:000098">
    <property type="entry name" value="Mitogen-activated protein kinase 1"/>
    <property type="match status" value="1"/>
</dbReference>
<evidence type="ECO:0000256" key="5">
    <source>
        <dbReference type="ARBA" id="ARBA00022777"/>
    </source>
</evidence>
<dbReference type="PROSITE" id="PS50879">
    <property type="entry name" value="RNASE_H_1"/>
    <property type="match status" value="1"/>
</dbReference>
<dbReference type="GO" id="GO:0004523">
    <property type="term" value="F:RNA-DNA hybrid ribonuclease activity"/>
    <property type="evidence" value="ECO:0007669"/>
    <property type="project" value="InterPro"/>
</dbReference>
<dbReference type="InterPro" id="IPR001525">
    <property type="entry name" value="C5_MeTfrase"/>
</dbReference>
<feature type="compositionally biased region" description="Basic and acidic residues" evidence="7">
    <location>
        <begin position="3469"/>
        <end position="3482"/>
    </location>
</feature>
<dbReference type="FunFam" id="3.30.200.20:FF:000046">
    <property type="entry name" value="Mitogen-activated protein kinase"/>
    <property type="match status" value="1"/>
</dbReference>
<evidence type="ECO:0000313" key="10">
    <source>
        <dbReference type="EMBL" id="CAI4012021.1"/>
    </source>
</evidence>
<dbReference type="EMBL" id="CAMXCT030005323">
    <property type="protein sequence ID" value="CAL4799333.1"/>
    <property type="molecule type" value="Genomic_DNA"/>
</dbReference>
<evidence type="ECO:0000313" key="11">
    <source>
        <dbReference type="EMBL" id="CAL1165396.1"/>
    </source>
</evidence>
<dbReference type="PROSITE" id="PS00108">
    <property type="entry name" value="PROTEIN_KINASE_ST"/>
    <property type="match status" value="1"/>
</dbReference>
<evidence type="ECO:0000313" key="12">
    <source>
        <dbReference type="EMBL" id="CAL4799333.1"/>
    </source>
</evidence>
<dbReference type="GO" id="GO:0008168">
    <property type="term" value="F:methyltransferase activity"/>
    <property type="evidence" value="ECO:0007669"/>
    <property type="project" value="UniProtKB-KW"/>
</dbReference>
<keyword evidence="6" id="KW-0067">ATP-binding</keyword>
<reference evidence="11" key="2">
    <citation type="submission" date="2024-04" db="EMBL/GenBank/DDBJ databases">
        <authorList>
            <person name="Chen Y."/>
            <person name="Shah S."/>
            <person name="Dougan E. K."/>
            <person name="Thang M."/>
            <person name="Chan C."/>
        </authorList>
    </citation>
    <scope>NUCLEOTIDE SEQUENCE [LARGE SCALE GENOMIC DNA]</scope>
</reference>
<feature type="domain" description="RNase H type-1" evidence="9">
    <location>
        <begin position="2482"/>
        <end position="2637"/>
    </location>
</feature>
<dbReference type="SUPFAM" id="SSF56112">
    <property type="entry name" value="Protein kinase-like (PK-like)"/>
    <property type="match status" value="1"/>
</dbReference>
<evidence type="ECO:0000259" key="9">
    <source>
        <dbReference type="PROSITE" id="PS50879"/>
    </source>
</evidence>
<dbReference type="PANTHER" id="PTHR24055">
    <property type="entry name" value="MITOGEN-ACTIVATED PROTEIN KINASE"/>
    <property type="match status" value="1"/>
</dbReference>
<dbReference type="InterPro" id="IPR008271">
    <property type="entry name" value="Ser/Thr_kinase_AS"/>
</dbReference>
<evidence type="ECO:0000256" key="7">
    <source>
        <dbReference type="SAM" id="MobiDB-lite"/>
    </source>
</evidence>
<keyword evidence="2 12" id="KW-0489">Methyltransferase</keyword>
<dbReference type="InterPro" id="IPR036691">
    <property type="entry name" value="Endo/exonu/phosph_ase_sf"/>
</dbReference>
<keyword evidence="5" id="KW-0418">Kinase</keyword>
<dbReference type="Gene3D" id="3.30.200.20">
    <property type="entry name" value="Phosphorylase Kinase, domain 1"/>
    <property type="match status" value="1"/>
</dbReference>
<dbReference type="InterPro" id="IPR000719">
    <property type="entry name" value="Prot_kinase_dom"/>
</dbReference>
<keyword evidence="1" id="KW-0723">Serine/threonine-protein kinase</keyword>
<feature type="compositionally biased region" description="Polar residues" evidence="7">
    <location>
        <begin position="1229"/>
        <end position="1244"/>
    </location>
</feature>
<dbReference type="InterPro" id="IPR029063">
    <property type="entry name" value="SAM-dependent_MTases_sf"/>
</dbReference>
<dbReference type="GO" id="GO:0032259">
    <property type="term" value="P:methylation"/>
    <property type="evidence" value="ECO:0007669"/>
    <property type="project" value="UniProtKB-KW"/>
</dbReference>
<evidence type="ECO:0000256" key="1">
    <source>
        <dbReference type="ARBA" id="ARBA00022527"/>
    </source>
</evidence>
<evidence type="ECO:0000256" key="4">
    <source>
        <dbReference type="ARBA" id="ARBA00022741"/>
    </source>
</evidence>
<feature type="region of interest" description="Disordered" evidence="7">
    <location>
        <begin position="864"/>
        <end position="897"/>
    </location>
</feature>
<evidence type="ECO:0000256" key="2">
    <source>
        <dbReference type="ARBA" id="ARBA00022603"/>
    </source>
</evidence>
<dbReference type="GO" id="GO:0003676">
    <property type="term" value="F:nucleic acid binding"/>
    <property type="evidence" value="ECO:0007669"/>
    <property type="project" value="InterPro"/>
</dbReference>
<dbReference type="Pfam" id="PF00145">
    <property type="entry name" value="DNA_methylase"/>
    <property type="match status" value="1"/>
</dbReference>
<dbReference type="InterPro" id="IPR002156">
    <property type="entry name" value="RNaseH_domain"/>
</dbReference>
<dbReference type="PROSITE" id="PS01351">
    <property type="entry name" value="MAPK"/>
    <property type="match status" value="1"/>
</dbReference>
<dbReference type="Pfam" id="PF00069">
    <property type="entry name" value="Pkinase"/>
    <property type="match status" value="1"/>
</dbReference>
<dbReference type="GO" id="GO:0004707">
    <property type="term" value="F:MAP kinase activity"/>
    <property type="evidence" value="ECO:0007669"/>
    <property type="project" value="InterPro"/>
</dbReference>
<name>A0A9P1DKX0_9DINO</name>
<comment type="caution">
    <text evidence="10">The sequence shown here is derived from an EMBL/GenBank/DDBJ whole genome shotgun (WGS) entry which is preliminary data.</text>
</comment>
<organism evidence="10">
    <name type="scientific">Cladocopium goreaui</name>
    <dbReference type="NCBI Taxonomy" id="2562237"/>
    <lineage>
        <taxon>Eukaryota</taxon>
        <taxon>Sar</taxon>
        <taxon>Alveolata</taxon>
        <taxon>Dinophyceae</taxon>
        <taxon>Suessiales</taxon>
        <taxon>Symbiodiniaceae</taxon>
        <taxon>Cladocopium</taxon>
    </lineage>
</organism>
<dbReference type="Gene3D" id="3.30.420.10">
    <property type="entry name" value="Ribonuclease H-like superfamily/Ribonuclease H"/>
    <property type="match status" value="1"/>
</dbReference>
<evidence type="ECO:0000259" key="8">
    <source>
        <dbReference type="PROSITE" id="PS50011"/>
    </source>
</evidence>
<dbReference type="SUPFAM" id="SSF56219">
    <property type="entry name" value="DNase I-like"/>
    <property type="match status" value="1"/>
</dbReference>
<dbReference type="InterPro" id="IPR003527">
    <property type="entry name" value="MAP_kinase_CS"/>
</dbReference>
<dbReference type="InterPro" id="IPR050117">
    <property type="entry name" value="MAPK"/>
</dbReference>
<reference evidence="10" key="1">
    <citation type="submission" date="2022-10" db="EMBL/GenBank/DDBJ databases">
        <authorList>
            <person name="Chen Y."/>
            <person name="Dougan E. K."/>
            <person name="Chan C."/>
            <person name="Rhodes N."/>
            <person name="Thang M."/>
        </authorList>
    </citation>
    <scope>NUCLEOTIDE SEQUENCE</scope>
</reference>
<proteinExistence type="predicted"/>
<dbReference type="CDD" id="cd07834">
    <property type="entry name" value="STKc_MAPK"/>
    <property type="match status" value="1"/>
</dbReference>
<keyword evidence="3" id="KW-0808">Transferase</keyword>